<dbReference type="EMBL" id="QXDF01000001">
    <property type="protein sequence ID" value="RIA55984.1"/>
    <property type="molecule type" value="Genomic_DNA"/>
</dbReference>
<feature type="transmembrane region" description="Helical" evidence="5">
    <location>
        <begin position="143"/>
        <end position="162"/>
    </location>
</feature>
<sequence length="173" mass="18114">MQDIIGRIGMRKAALGVLALAGATILAALAYEHIGGYVPCELCYRQRWAYYIGIPAALVAALFVRSRPALAAGALAVVGMAFLLNTGLGIHHAGVEWGWWPGPAGCSGGVQVSTDTGALIESLRNGQTVRCDEPAFRFLGLSFAGWNAVISLGLAVLAGLGLQRFARRHLAAV</sequence>
<evidence type="ECO:0000256" key="5">
    <source>
        <dbReference type="SAM" id="Phobius"/>
    </source>
</evidence>
<dbReference type="InterPro" id="IPR023380">
    <property type="entry name" value="DsbB-like_sf"/>
</dbReference>
<dbReference type="PIRSF" id="PIRSF033913">
    <property type="entry name" value="S-S_format_DsbB"/>
    <property type="match status" value="1"/>
</dbReference>
<feature type="transmembrane region" description="Helical" evidence="5">
    <location>
        <begin position="46"/>
        <end position="64"/>
    </location>
</feature>
<keyword evidence="2 5" id="KW-0812">Transmembrane</keyword>
<accession>A0A397QD20</accession>
<dbReference type="InterPro" id="IPR003752">
    <property type="entry name" value="DiS_bond_form_DsbB/BdbC"/>
</dbReference>
<evidence type="ECO:0000256" key="3">
    <source>
        <dbReference type="ARBA" id="ARBA00022989"/>
    </source>
</evidence>
<feature type="transmembrane region" description="Helical" evidence="5">
    <location>
        <begin position="71"/>
        <end position="90"/>
    </location>
</feature>
<dbReference type="InterPro" id="IPR024199">
    <property type="entry name" value="Uncharacterised_DsbB"/>
</dbReference>
<dbReference type="RefSeq" id="WP_119060823.1">
    <property type="nucleotide sequence ID" value="NZ_QXDF01000001.1"/>
</dbReference>
<proteinExistence type="predicted"/>
<comment type="subcellular location">
    <subcellularLocation>
        <location evidence="1">Membrane</location>
        <topology evidence="1">Multi-pass membrane protein</topology>
    </subcellularLocation>
</comment>
<name>A0A397QD20_9HYPH</name>
<keyword evidence="3 5" id="KW-1133">Transmembrane helix</keyword>
<comment type="caution">
    <text evidence="6">The sequence shown here is derived from an EMBL/GenBank/DDBJ whole genome shotgun (WGS) entry which is preliminary data.</text>
</comment>
<evidence type="ECO:0000256" key="4">
    <source>
        <dbReference type="ARBA" id="ARBA00023136"/>
    </source>
</evidence>
<dbReference type="AlphaFoldDB" id="A0A397QD20"/>
<dbReference type="Gene3D" id="1.20.1550.10">
    <property type="entry name" value="DsbB-like"/>
    <property type="match status" value="1"/>
</dbReference>
<evidence type="ECO:0000313" key="7">
    <source>
        <dbReference type="Proteomes" id="UP000266273"/>
    </source>
</evidence>
<dbReference type="SUPFAM" id="SSF158442">
    <property type="entry name" value="DsbB-like"/>
    <property type="match status" value="1"/>
</dbReference>
<evidence type="ECO:0000256" key="1">
    <source>
        <dbReference type="ARBA" id="ARBA00004141"/>
    </source>
</evidence>
<keyword evidence="4 5" id="KW-0472">Membrane</keyword>
<dbReference type="GO" id="GO:0006457">
    <property type="term" value="P:protein folding"/>
    <property type="evidence" value="ECO:0007669"/>
    <property type="project" value="InterPro"/>
</dbReference>
<dbReference type="GO" id="GO:0015035">
    <property type="term" value="F:protein-disulfide reductase activity"/>
    <property type="evidence" value="ECO:0007669"/>
    <property type="project" value="InterPro"/>
</dbReference>
<evidence type="ECO:0000313" key="6">
    <source>
        <dbReference type="EMBL" id="RIA55984.1"/>
    </source>
</evidence>
<gene>
    <name evidence="6" type="ORF">BXY53_1073</name>
</gene>
<evidence type="ECO:0000256" key="2">
    <source>
        <dbReference type="ARBA" id="ARBA00022692"/>
    </source>
</evidence>
<reference evidence="6 7" key="1">
    <citation type="submission" date="2018-08" db="EMBL/GenBank/DDBJ databases">
        <title>Genomic Encyclopedia of Archaeal and Bacterial Type Strains, Phase II (KMG-II): from individual species to whole genera.</title>
        <authorList>
            <person name="Goeker M."/>
        </authorList>
    </citation>
    <scope>NUCLEOTIDE SEQUENCE [LARGE SCALE GENOMIC DNA]</scope>
    <source>
        <strain evidence="6 7">DSM 5002</strain>
    </source>
</reference>
<dbReference type="OrthoDB" id="9808637at2"/>
<dbReference type="Pfam" id="PF02600">
    <property type="entry name" value="DsbB"/>
    <property type="match status" value="1"/>
</dbReference>
<dbReference type="Proteomes" id="UP000266273">
    <property type="component" value="Unassembled WGS sequence"/>
</dbReference>
<organism evidence="6 7">
    <name type="scientific">Dichotomicrobium thermohalophilum</name>
    <dbReference type="NCBI Taxonomy" id="933063"/>
    <lineage>
        <taxon>Bacteria</taxon>
        <taxon>Pseudomonadati</taxon>
        <taxon>Pseudomonadota</taxon>
        <taxon>Alphaproteobacteria</taxon>
        <taxon>Hyphomicrobiales</taxon>
        <taxon>Hyphomicrobiaceae</taxon>
        <taxon>Dichotomicrobium</taxon>
    </lineage>
</organism>
<protein>
    <submittedName>
        <fullName evidence="6">Disulfide bond formation protein DsbB</fullName>
    </submittedName>
</protein>
<dbReference type="GO" id="GO:0016020">
    <property type="term" value="C:membrane"/>
    <property type="evidence" value="ECO:0007669"/>
    <property type="project" value="UniProtKB-SubCell"/>
</dbReference>
<keyword evidence="7" id="KW-1185">Reference proteome</keyword>